<dbReference type="KEGG" id="sre:PTSG_03508"/>
<accession>F2U5T7</accession>
<feature type="region of interest" description="Disordered" evidence="4">
    <location>
        <begin position="148"/>
        <end position="170"/>
    </location>
</feature>
<dbReference type="eggNOG" id="KOG2250">
    <property type="taxonomic scope" value="Eukaryota"/>
</dbReference>
<dbReference type="Pfam" id="PF00208">
    <property type="entry name" value="ELFV_dehydrog"/>
    <property type="match status" value="1"/>
</dbReference>
<dbReference type="PANTHER" id="PTHR11606:SF24">
    <property type="entry name" value="NAD-SPECIFIC GLUTAMATE DEHYDROGENASE"/>
    <property type="match status" value="1"/>
</dbReference>
<dbReference type="InterPro" id="IPR006096">
    <property type="entry name" value="Glu/Leu/Phe/Val/Trp_DH_C"/>
</dbReference>
<keyword evidence="2" id="KW-0560">Oxidoreductase</keyword>
<dbReference type="AlphaFoldDB" id="F2U5T7"/>
<dbReference type="SMART" id="SM00839">
    <property type="entry name" value="ELFV_dehydrog"/>
    <property type="match status" value="1"/>
</dbReference>
<feature type="domain" description="Glutamate/phenylalanine/leucine/valine/L-tryptophan dehydrogenase C-terminal" evidence="5">
    <location>
        <begin position="689"/>
        <end position="954"/>
    </location>
</feature>
<dbReference type="GeneID" id="16075823"/>
<evidence type="ECO:0000256" key="2">
    <source>
        <dbReference type="ARBA" id="ARBA00023002"/>
    </source>
</evidence>
<dbReference type="EMBL" id="GL832962">
    <property type="protein sequence ID" value="EGD82878.1"/>
    <property type="molecule type" value="Genomic_DNA"/>
</dbReference>
<evidence type="ECO:0000313" key="6">
    <source>
        <dbReference type="EMBL" id="EGD82878.1"/>
    </source>
</evidence>
<comment type="similarity">
    <text evidence="1">Belongs to the Glu/Leu/Phe/Val dehydrogenases family.</text>
</comment>
<keyword evidence="7" id="KW-1185">Reference proteome</keyword>
<dbReference type="SUPFAM" id="SSF53223">
    <property type="entry name" value="Aminoacid dehydrogenase-like, N-terminal domain"/>
    <property type="match status" value="1"/>
</dbReference>
<dbReference type="Pfam" id="PF23152">
    <property type="entry name" value="GDH_2nd"/>
    <property type="match status" value="1"/>
</dbReference>
<sequence length="1052" mass="117831">MSAATEQQVLELLASKAGRALDFLNPDKVKELVHFWMSEIGLPARYFEIVSAEDILKHVESLAAELAGQAASGSTFDMEIRHETETSALYVVPSSVSGKDSGMMRYSLGPAQSTPVHRVENYIEQTFFSRFHNDEDEHADVQTQARRTLVRSLSTAQPHSPGSPTPGSTILANRPFRLQAFRSKAAVEEAGGAHLRLYLLQACEFVNPKPADDETRIEELADKGFLSDVDAKTKAAYQEVVRKTVETGEPVFQFFQDFEDEGHKATLLLVSHFIGDTHSFFVGMPAVYRHYYMFAHTKYVEMFSNGIIVFAFYLNPLSVIRQPDGSTVEPSSKLVSRMAHMEQDASLHFVLPKHSFTPLLTSGKLSVQETTYAYCAAKFAFHFLNRGERDHREVALALQSSEALAALSRLRAAFRMHAFNEGFIVDAVITNKQLISVLYDDFAARHMPSFMHRRSRVISSSNPETGGTMERESGKERLLQLVRESCKTEGERTVFEAFVTFNTSILKTNYYKPSKRAISFRLEPSILSSNAFTERPFGVFMIVGAEFRGFHVRFRDVARGGIRLVRSRYPQAYNNNVSALFDECFNLASTQQRKNKDIPEGGSKGVILLGWKYQDKGQVAFRKFVDAVLDCMIPDEQYMIDHYGKEELLFLGPDEGTADFMDWASLHARKRGYKYWKAFTTGKGTSLGGIPHDTYGMTTNSVRAYVEGIQEQLGLDPKKCTKMQTGGPDGDLGSNEIKMGLEKTVAIVDGSGVAYDPEGLDKEELTSLATRRIMVSNFNKDKFSPQGFFVNVEESDCPLPDGSTVPSGLDFRNVFHLNPMVHVDFFVPCGGRPAAVSTENYKAFLYDNDGRLRVKYIVEGANLFFTQEARLKIEEAGVILIKDASANKGGVTSSSLEVLAALCLTDEEFVEHMAIAGDVVPELYQTYVKEVQGIINNNAKLEFKCMWEHHKATNEPMSIISDLLSNKIVHLRDAILASERIWTNQTLKTNILKRAIPKTLQEFRPLDVLTSRLPAVYLKTLFASYLSSRFVYSQGLLASDLAFFEYVQELSA</sequence>
<dbReference type="GO" id="GO:0004352">
    <property type="term" value="F:glutamate dehydrogenase (NAD+) activity"/>
    <property type="evidence" value="ECO:0007669"/>
    <property type="project" value="TreeGrafter"/>
</dbReference>
<keyword evidence="3" id="KW-0520">NAD</keyword>
<dbReference type="PANTHER" id="PTHR11606">
    <property type="entry name" value="GLUTAMATE DEHYDROGENASE"/>
    <property type="match status" value="1"/>
</dbReference>
<dbReference type="InterPro" id="IPR046346">
    <property type="entry name" value="Aminoacid_DH-like_N_sf"/>
</dbReference>
<dbReference type="GO" id="GO:0005739">
    <property type="term" value="C:mitochondrion"/>
    <property type="evidence" value="ECO:0007669"/>
    <property type="project" value="TreeGrafter"/>
</dbReference>
<dbReference type="GO" id="GO:0006538">
    <property type="term" value="P:L-glutamate catabolic process"/>
    <property type="evidence" value="ECO:0007669"/>
    <property type="project" value="TreeGrafter"/>
</dbReference>
<feature type="region of interest" description="Disordered" evidence="4">
    <location>
        <begin position="455"/>
        <end position="474"/>
    </location>
</feature>
<evidence type="ECO:0000313" key="7">
    <source>
        <dbReference type="Proteomes" id="UP000007799"/>
    </source>
</evidence>
<reference evidence="6" key="1">
    <citation type="submission" date="2009-08" db="EMBL/GenBank/DDBJ databases">
        <title>Annotation of Salpingoeca rosetta.</title>
        <authorList>
            <consortium name="The Broad Institute Genome Sequencing Platform"/>
            <person name="Russ C."/>
            <person name="Cuomo C."/>
            <person name="Burger G."/>
            <person name="Gray M.W."/>
            <person name="Holland P.W.H."/>
            <person name="King N."/>
            <person name="Lang F.B.F."/>
            <person name="Roger A.J."/>
            <person name="Ruiz-Trillo I."/>
            <person name="Young S.K."/>
            <person name="Zeng Q."/>
            <person name="Gargeya S."/>
            <person name="Alvarado L."/>
            <person name="Berlin A."/>
            <person name="Chapman S.B."/>
            <person name="Chen Z."/>
            <person name="Freedman E."/>
            <person name="Gellesch M."/>
            <person name="Goldberg J."/>
            <person name="Griggs A."/>
            <person name="Gujja S."/>
            <person name="Heilman E."/>
            <person name="Heiman D."/>
            <person name="Howarth C."/>
            <person name="Mehta T."/>
            <person name="Neiman D."/>
            <person name="Pearson M."/>
            <person name="Roberts A."/>
            <person name="Saif S."/>
            <person name="Shea T."/>
            <person name="Shenoy N."/>
            <person name="Sisk P."/>
            <person name="Stolte C."/>
            <person name="Sykes S."/>
            <person name="White J."/>
            <person name="Yandava C."/>
            <person name="Haas B."/>
            <person name="Nusbaum C."/>
            <person name="Birren B."/>
        </authorList>
    </citation>
    <scope>NUCLEOTIDE SEQUENCE [LARGE SCALE GENOMIC DNA]</scope>
    <source>
        <strain evidence="6">ATCC 50818</strain>
    </source>
</reference>
<dbReference type="Gene3D" id="3.40.50.720">
    <property type="entry name" value="NAD(P)-binding Rossmann-like Domain"/>
    <property type="match status" value="1"/>
</dbReference>
<dbReference type="OMA" id="DEYGMTS"/>
<dbReference type="InParanoid" id="F2U5T7"/>
<dbReference type="SUPFAM" id="SSF51735">
    <property type="entry name" value="NAD(P)-binding Rossmann-fold domains"/>
    <property type="match status" value="1"/>
</dbReference>
<organism evidence="7">
    <name type="scientific">Salpingoeca rosetta (strain ATCC 50818 / BSB-021)</name>
    <dbReference type="NCBI Taxonomy" id="946362"/>
    <lineage>
        <taxon>Eukaryota</taxon>
        <taxon>Choanoflagellata</taxon>
        <taxon>Craspedida</taxon>
        <taxon>Salpingoecidae</taxon>
        <taxon>Salpingoeca</taxon>
    </lineage>
</organism>
<dbReference type="OrthoDB" id="184415at2759"/>
<dbReference type="Proteomes" id="UP000007799">
    <property type="component" value="Unassembled WGS sequence"/>
</dbReference>
<dbReference type="InterPro" id="IPR056365">
    <property type="entry name" value="NAD-GDH_2nd"/>
</dbReference>
<evidence type="ECO:0000256" key="3">
    <source>
        <dbReference type="ARBA" id="ARBA00023027"/>
    </source>
</evidence>
<feature type="compositionally biased region" description="Low complexity" evidence="4">
    <location>
        <begin position="160"/>
        <end position="169"/>
    </location>
</feature>
<protein>
    <submittedName>
        <fullName evidence="6">NAD+ dependent glutamate dehydrogenase</fullName>
    </submittedName>
</protein>
<gene>
    <name evidence="6" type="ORF">PTSG_03508</name>
</gene>
<evidence type="ECO:0000259" key="5">
    <source>
        <dbReference type="SMART" id="SM00839"/>
    </source>
</evidence>
<evidence type="ECO:0000256" key="4">
    <source>
        <dbReference type="SAM" id="MobiDB-lite"/>
    </source>
</evidence>
<dbReference type="InterPro" id="IPR036291">
    <property type="entry name" value="NAD(P)-bd_dom_sf"/>
</dbReference>
<name>F2U5T7_SALR5</name>
<dbReference type="STRING" id="946362.F2U5T7"/>
<proteinExistence type="inferred from homology"/>
<evidence type="ECO:0000256" key="1">
    <source>
        <dbReference type="ARBA" id="ARBA00006382"/>
    </source>
</evidence>
<dbReference type="RefSeq" id="XP_004995242.1">
    <property type="nucleotide sequence ID" value="XM_004995185.1"/>
</dbReference>
<feature type="compositionally biased region" description="Polar residues" evidence="4">
    <location>
        <begin position="148"/>
        <end position="158"/>
    </location>
</feature>